<dbReference type="UniPathway" id="UPA00916">
    <property type="reaction ID" value="UER00889"/>
</dbReference>
<accession>A0A518GZQ6</accession>
<dbReference type="InterPro" id="IPR002139">
    <property type="entry name" value="Ribo/fructo_kinase"/>
</dbReference>
<feature type="binding site" evidence="12">
    <location>
        <begin position="255"/>
        <end position="256"/>
    </location>
    <ligand>
        <name>ATP</name>
        <dbReference type="ChEBI" id="CHEBI:30616"/>
    </ligand>
</feature>
<evidence type="ECO:0000256" key="5">
    <source>
        <dbReference type="ARBA" id="ARBA00022723"/>
    </source>
</evidence>
<evidence type="ECO:0000256" key="9">
    <source>
        <dbReference type="ARBA" id="ARBA00022842"/>
    </source>
</evidence>
<feature type="domain" description="Carbohydrate kinase PfkB" evidence="13">
    <location>
        <begin position="1"/>
        <end position="296"/>
    </location>
</feature>
<dbReference type="InterPro" id="IPR011611">
    <property type="entry name" value="PfkB_dom"/>
</dbReference>
<dbReference type="HAMAP" id="MF_01987">
    <property type="entry name" value="Ribokinase"/>
    <property type="match status" value="1"/>
</dbReference>
<keyword evidence="6 12" id="KW-0547">Nucleotide-binding</keyword>
<organism evidence="14 15">
    <name type="scientific">Tautonia plasticadhaerens</name>
    <dbReference type="NCBI Taxonomy" id="2527974"/>
    <lineage>
        <taxon>Bacteria</taxon>
        <taxon>Pseudomonadati</taxon>
        <taxon>Planctomycetota</taxon>
        <taxon>Planctomycetia</taxon>
        <taxon>Isosphaerales</taxon>
        <taxon>Isosphaeraceae</taxon>
        <taxon>Tautonia</taxon>
    </lineage>
</organism>
<dbReference type="GO" id="GO:0019303">
    <property type="term" value="P:D-ribose catabolic process"/>
    <property type="evidence" value="ECO:0007669"/>
    <property type="project" value="UniProtKB-UniRule"/>
</dbReference>
<keyword evidence="9 12" id="KW-0460">Magnesium</keyword>
<comment type="similarity">
    <text evidence="1">Belongs to the carbohydrate kinase pfkB family.</text>
</comment>
<comment type="pathway">
    <text evidence="12">Carbohydrate metabolism; D-ribose degradation; D-ribose 5-phosphate from beta-D-ribopyranose: step 2/2.</text>
</comment>
<keyword evidence="8 12" id="KW-0067">ATP-binding</keyword>
<feature type="binding site" evidence="12">
    <location>
        <position position="291"/>
    </location>
    <ligand>
        <name>K(+)</name>
        <dbReference type="ChEBI" id="CHEBI:29103"/>
    </ligand>
</feature>
<name>A0A518GZQ6_9BACT</name>
<evidence type="ECO:0000256" key="3">
    <source>
        <dbReference type="ARBA" id="ARBA00016943"/>
    </source>
</evidence>
<comment type="catalytic activity">
    <reaction evidence="12">
        <text>D-ribose + ATP = D-ribose 5-phosphate + ADP + H(+)</text>
        <dbReference type="Rhea" id="RHEA:13697"/>
        <dbReference type="ChEBI" id="CHEBI:15378"/>
        <dbReference type="ChEBI" id="CHEBI:30616"/>
        <dbReference type="ChEBI" id="CHEBI:47013"/>
        <dbReference type="ChEBI" id="CHEBI:78346"/>
        <dbReference type="ChEBI" id="CHEBI:456216"/>
        <dbReference type="EC" id="2.7.1.15"/>
    </reaction>
</comment>
<comment type="caution">
    <text evidence="12">Lacks conserved residue(s) required for the propagation of feature annotation.</text>
</comment>
<reference evidence="14 15" key="1">
    <citation type="submission" date="2019-02" db="EMBL/GenBank/DDBJ databases">
        <title>Deep-cultivation of Planctomycetes and their phenomic and genomic characterization uncovers novel biology.</title>
        <authorList>
            <person name="Wiegand S."/>
            <person name="Jogler M."/>
            <person name="Boedeker C."/>
            <person name="Pinto D."/>
            <person name="Vollmers J."/>
            <person name="Rivas-Marin E."/>
            <person name="Kohn T."/>
            <person name="Peeters S.H."/>
            <person name="Heuer A."/>
            <person name="Rast P."/>
            <person name="Oberbeckmann S."/>
            <person name="Bunk B."/>
            <person name="Jeske O."/>
            <person name="Meyerdierks A."/>
            <person name="Storesund J.E."/>
            <person name="Kallscheuer N."/>
            <person name="Luecker S."/>
            <person name="Lage O.M."/>
            <person name="Pohl T."/>
            <person name="Merkel B.J."/>
            <person name="Hornburger P."/>
            <person name="Mueller R.-W."/>
            <person name="Bruemmer F."/>
            <person name="Labrenz M."/>
            <person name="Spormann A.M."/>
            <person name="Op den Camp H."/>
            <person name="Overmann J."/>
            <person name="Amann R."/>
            <person name="Jetten M.S.M."/>
            <person name="Mascher T."/>
            <person name="Medema M.H."/>
            <person name="Devos D.P."/>
            <person name="Kaster A.-K."/>
            <person name="Ovreas L."/>
            <person name="Rohde M."/>
            <person name="Galperin M.Y."/>
            <person name="Jogler C."/>
        </authorList>
    </citation>
    <scope>NUCLEOTIDE SEQUENCE [LARGE SCALE GENOMIC DNA]</scope>
    <source>
        <strain evidence="14 15">ElP</strain>
    </source>
</reference>
<dbReference type="OrthoDB" id="9775849at2"/>
<dbReference type="RefSeq" id="WP_145268689.1">
    <property type="nucleotide sequence ID" value="NZ_CP036426.1"/>
</dbReference>
<feature type="binding site" evidence="12">
    <location>
        <position position="187"/>
    </location>
    <ligand>
        <name>ATP</name>
        <dbReference type="ChEBI" id="CHEBI:30616"/>
    </ligand>
</feature>
<dbReference type="InterPro" id="IPR002173">
    <property type="entry name" value="Carboh/pur_kinase_PfkB_CS"/>
</dbReference>
<dbReference type="GO" id="GO:0046872">
    <property type="term" value="F:metal ion binding"/>
    <property type="evidence" value="ECO:0007669"/>
    <property type="project" value="UniProtKB-KW"/>
</dbReference>
<comment type="activity regulation">
    <text evidence="12">Activated by a monovalent cation that binds near, but not in, the active site. The most likely occupant of the site in vivo is potassium. Ion binding induces a conformational change that may alter substrate affinity.</text>
</comment>
<dbReference type="EC" id="2.7.1.15" evidence="2 12"/>
<evidence type="ECO:0000256" key="6">
    <source>
        <dbReference type="ARBA" id="ARBA00022741"/>
    </source>
</evidence>
<dbReference type="Pfam" id="PF00294">
    <property type="entry name" value="PfkB"/>
    <property type="match status" value="1"/>
</dbReference>
<comment type="subcellular location">
    <subcellularLocation>
        <location evidence="12">Cytoplasm</location>
    </subcellularLocation>
</comment>
<dbReference type="Gene3D" id="3.40.1190.20">
    <property type="match status" value="1"/>
</dbReference>
<feature type="binding site" evidence="12">
    <location>
        <begin position="11"/>
        <end position="13"/>
    </location>
    <ligand>
        <name>substrate</name>
    </ligand>
</feature>
<feature type="binding site" evidence="12">
    <location>
        <position position="256"/>
    </location>
    <ligand>
        <name>substrate</name>
    </ligand>
</feature>
<evidence type="ECO:0000256" key="2">
    <source>
        <dbReference type="ARBA" id="ARBA00012035"/>
    </source>
</evidence>
<comment type="function">
    <text evidence="12">Catalyzes the phosphorylation of ribose at O-5 in a reaction requiring ATP and magnesium. The resulting D-ribose-5-phosphate can then be used either for sythesis of nucleotides, histidine, and tryptophan, or as a component of the pentose phosphate pathway.</text>
</comment>
<evidence type="ECO:0000256" key="12">
    <source>
        <dbReference type="HAMAP-Rule" id="MF_01987"/>
    </source>
</evidence>
<feature type="binding site" evidence="12">
    <location>
        <begin position="39"/>
        <end position="43"/>
    </location>
    <ligand>
        <name>substrate</name>
    </ligand>
</feature>
<feature type="active site" description="Proton acceptor" evidence="12">
    <location>
        <position position="256"/>
    </location>
</feature>
<dbReference type="EMBL" id="CP036426">
    <property type="protein sequence ID" value="QDV34066.1"/>
    <property type="molecule type" value="Genomic_DNA"/>
</dbReference>
<comment type="similarity">
    <text evidence="12">Belongs to the carbohydrate kinase PfkB family. Ribokinase subfamily.</text>
</comment>
<sequence>MPRVVVLGSSGYDLTIRLPRLPRPGETLLGGDLHRGPGGKGANAAVAARRAGAEVTFLTAFGDDDFGRMLIEHDRIEGLDLRFSKTVDASPNQVALIFVGDDGSNLIGVAPGASSALSPGDIDALPDEAFPAGGVLLACLEVPVPTVARGLARAKSGGMTTVLNPAPADLAILDGDLMRHVDYLTPNQEEAAALSGLPAMTVEQAVEAARALRDRGDCGVVVTLGALGCLVLGREWGQNLVPAPAVDAVDTVGAGDAFNGALAVALAESLPVLDAAVFATAAGSLAVTRPGAQGALATRAEIDRLLARDVGP</sequence>
<dbReference type="SUPFAM" id="SSF53613">
    <property type="entry name" value="Ribokinase-like"/>
    <property type="match status" value="1"/>
</dbReference>
<dbReference type="GO" id="GO:0005829">
    <property type="term" value="C:cytosol"/>
    <property type="evidence" value="ECO:0007669"/>
    <property type="project" value="TreeGrafter"/>
</dbReference>
<dbReference type="GO" id="GO:0005524">
    <property type="term" value="F:ATP binding"/>
    <property type="evidence" value="ECO:0007669"/>
    <property type="project" value="UniProtKB-UniRule"/>
</dbReference>
<dbReference type="AlphaFoldDB" id="A0A518GZQ6"/>
<feature type="binding site" evidence="12">
    <location>
        <position position="289"/>
    </location>
    <ligand>
        <name>K(+)</name>
        <dbReference type="ChEBI" id="CHEBI:29103"/>
    </ligand>
</feature>
<keyword evidence="11 12" id="KW-0119">Carbohydrate metabolism</keyword>
<evidence type="ECO:0000313" key="15">
    <source>
        <dbReference type="Proteomes" id="UP000317835"/>
    </source>
</evidence>
<feature type="binding site" evidence="12">
    <location>
        <position position="286"/>
    </location>
    <ligand>
        <name>K(+)</name>
        <dbReference type="ChEBI" id="CHEBI:29103"/>
    </ligand>
</feature>
<gene>
    <name evidence="12 14" type="primary">rbsK</name>
    <name evidence="14" type="ORF">ElP_19480</name>
</gene>
<evidence type="ECO:0000259" key="13">
    <source>
        <dbReference type="Pfam" id="PF00294"/>
    </source>
</evidence>
<feature type="binding site" evidence="12">
    <location>
        <begin position="223"/>
        <end position="228"/>
    </location>
    <ligand>
        <name>ATP</name>
        <dbReference type="ChEBI" id="CHEBI:30616"/>
    </ligand>
</feature>
<feature type="binding site" evidence="12">
    <location>
        <position position="250"/>
    </location>
    <ligand>
        <name>K(+)</name>
        <dbReference type="ChEBI" id="CHEBI:29103"/>
    </ligand>
</feature>
<dbReference type="KEGG" id="tpla:ElP_19480"/>
<keyword evidence="10 12" id="KW-0630">Potassium</keyword>
<comment type="cofactor">
    <cofactor evidence="12">
        <name>Mg(2+)</name>
        <dbReference type="ChEBI" id="CHEBI:18420"/>
    </cofactor>
    <text evidence="12">Requires a divalent cation, most likely magnesium in vivo, as an electrophilic catalyst to aid phosphoryl group transfer. It is the chelate of the metal and the nucleotide that is the actual substrate.</text>
</comment>
<evidence type="ECO:0000256" key="10">
    <source>
        <dbReference type="ARBA" id="ARBA00022958"/>
    </source>
</evidence>
<evidence type="ECO:0000256" key="11">
    <source>
        <dbReference type="ARBA" id="ARBA00023277"/>
    </source>
</evidence>
<dbReference type="PANTHER" id="PTHR10584:SF166">
    <property type="entry name" value="RIBOKINASE"/>
    <property type="match status" value="1"/>
</dbReference>
<comment type="subunit">
    <text evidence="12">Homodimer.</text>
</comment>
<dbReference type="InterPro" id="IPR029056">
    <property type="entry name" value="Ribokinase-like"/>
</dbReference>
<keyword evidence="15" id="KW-1185">Reference proteome</keyword>
<feature type="binding site" evidence="12">
    <location>
        <position position="141"/>
    </location>
    <ligand>
        <name>substrate</name>
    </ligand>
</feature>
<evidence type="ECO:0000256" key="4">
    <source>
        <dbReference type="ARBA" id="ARBA00022679"/>
    </source>
</evidence>
<dbReference type="PANTHER" id="PTHR10584">
    <property type="entry name" value="SUGAR KINASE"/>
    <property type="match status" value="1"/>
</dbReference>
<evidence type="ECO:0000256" key="8">
    <source>
        <dbReference type="ARBA" id="ARBA00022840"/>
    </source>
</evidence>
<dbReference type="Proteomes" id="UP000317835">
    <property type="component" value="Chromosome"/>
</dbReference>
<evidence type="ECO:0000256" key="7">
    <source>
        <dbReference type="ARBA" id="ARBA00022777"/>
    </source>
</evidence>
<feature type="binding site" evidence="12">
    <location>
        <position position="252"/>
    </location>
    <ligand>
        <name>K(+)</name>
        <dbReference type="ChEBI" id="CHEBI:29103"/>
    </ligand>
</feature>
<proteinExistence type="inferred from homology"/>
<dbReference type="InterPro" id="IPR011877">
    <property type="entry name" value="Ribokinase"/>
</dbReference>
<dbReference type="PRINTS" id="PR00990">
    <property type="entry name" value="RIBOKINASE"/>
</dbReference>
<keyword evidence="7 12" id="KW-0418">Kinase</keyword>
<keyword evidence="12" id="KW-0963">Cytoplasm</keyword>
<dbReference type="PROSITE" id="PS00584">
    <property type="entry name" value="PFKB_KINASES_2"/>
    <property type="match status" value="1"/>
</dbReference>
<evidence type="ECO:0000256" key="1">
    <source>
        <dbReference type="ARBA" id="ARBA00005380"/>
    </source>
</evidence>
<dbReference type="GO" id="GO:0004747">
    <property type="term" value="F:ribokinase activity"/>
    <property type="evidence" value="ECO:0007669"/>
    <property type="project" value="UniProtKB-UniRule"/>
</dbReference>
<keyword evidence="4 12" id="KW-0808">Transferase</keyword>
<evidence type="ECO:0000313" key="14">
    <source>
        <dbReference type="EMBL" id="QDV34066.1"/>
    </source>
</evidence>
<dbReference type="CDD" id="cd01174">
    <property type="entry name" value="ribokinase"/>
    <property type="match status" value="1"/>
</dbReference>
<keyword evidence="5 12" id="KW-0479">Metal-binding</keyword>
<protein>
    <recommendedName>
        <fullName evidence="3 12">Ribokinase</fullName>
        <shortName evidence="12">RK</shortName>
        <ecNumber evidence="2 12">2.7.1.15</ecNumber>
    </recommendedName>
</protein>